<name>A0A822ZAX7_NELNU</name>
<dbReference type="AlphaFoldDB" id="A0A822ZAX7"/>
<comment type="caution">
    <text evidence="1">The sequence shown here is derived from an EMBL/GenBank/DDBJ whole genome shotgun (WGS) entry which is preliminary data.</text>
</comment>
<protein>
    <submittedName>
        <fullName evidence="1">Uncharacterized protein</fullName>
    </submittedName>
</protein>
<evidence type="ECO:0000313" key="2">
    <source>
        <dbReference type="Proteomes" id="UP000607653"/>
    </source>
</evidence>
<proteinExistence type="predicted"/>
<evidence type="ECO:0000313" key="1">
    <source>
        <dbReference type="EMBL" id="DAD40771.1"/>
    </source>
</evidence>
<keyword evidence="2" id="KW-1185">Reference proteome</keyword>
<sequence length="82" mass="9496">MWNFQLPNPNLNLSKIREKGQNQLSTHNSFTCYTIFWVKKLCSPTNTFLPILFLETIALGIEVVDAQLFSKAQKNDLPTFNY</sequence>
<reference evidence="1 2" key="1">
    <citation type="journal article" date="2020" name="Mol. Biol. Evol.">
        <title>Distinct Expression and Methylation Patterns for Genes with Different Fates following a Single Whole-Genome Duplication in Flowering Plants.</title>
        <authorList>
            <person name="Shi T."/>
            <person name="Rahmani R.S."/>
            <person name="Gugger P.F."/>
            <person name="Wang M."/>
            <person name="Li H."/>
            <person name="Zhang Y."/>
            <person name="Li Z."/>
            <person name="Wang Q."/>
            <person name="Van de Peer Y."/>
            <person name="Marchal K."/>
            <person name="Chen J."/>
        </authorList>
    </citation>
    <scope>NUCLEOTIDE SEQUENCE [LARGE SCALE GENOMIC DNA]</scope>
    <source>
        <tissue evidence="1">Leaf</tissue>
    </source>
</reference>
<dbReference type="EMBL" id="DUZY01000005">
    <property type="protein sequence ID" value="DAD40771.1"/>
    <property type="molecule type" value="Genomic_DNA"/>
</dbReference>
<gene>
    <name evidence="1" type="ORF">HUJ06_015094</name>
</gene>
<dbReference type="Proteomes" id="UP000607653">
    <property type="component" value="Unassembled WGS sequence"/>
</dbReference>
<accession>A0A822ZAX7</accession>
<organism evidence="1 2">
    <name type="scientific">Nelumbo nucifera</name>
    <name type="common">Sacred lotus</name>
    <dbReference type="NCBI Taxonomy" id="4432"/>
    <lineage>
        <taxon>Eukaryota</taxon>
        <taxon>Viridiplantae</taxon>
        <taxon>Streptophyta</taxon>
        <taxon>Embryophyta</taxon>
        <taxon>Tracheophyta</taxon>
        <taxon>Spermatophyta</taxon>
        <taxon>Magnoliopsida</taxon>
        <taxon>Proteales</taxon>
        <taxon>Nelumbonaceae</taxon>
        <taxon>Nelumbo</taxon>
    </lineage>
</organism>